<keyword evidence="3" id="KW-0732">Signal</keyword>
<feature type="transmembrane region" description="Helical" evidence="2">
    <location>
        <begin position="136"/>
        <end position="159"/>
    </location>
</feature>
<dbReference type="InterPro" id="IPR021836">
    <property type="entry name" value="DUF3429"/>
</dbReference>
<dbReference type="AlphaFoldDB" id="A0A8H7M7S1"/>
<name>A0A8H7M7S1_9AGAM</name>
<dbReference type="Pfam" id="PF11911">
    <property type="entry name" value="DUF3429"/>
    <property type="match status" value="1"/>
</dbReference>
<feature type="region of interest" description="Disordered" evidence="1">
    <location>
        <begin position="166"/>
        <end position="190"/>
    </location>
</feature>
<dbReference type="Proteomes" id="UP000614334">
    <property type="component" value="Unassembled WGS sequence"/>
</dbReference>
<gene>
    <name evidence="4" type="ORF">RHS01_01917</name>
</gene>
<feature type="compositionally biased region" description="Basic and acidic residues" evidence="1">
    <location>
        <begin position="319"/>
        <end position="340"/>
    </location>
</feature>
<dbReference type="PANTHER" id="PTHR15887">
    <property type="entry name" value="TRANSMEMBRANE PROTEIN 69"/>
    <property type="match status" value="1"/>
</dbReference>
<evidence type="ECO:0000256" key="1">
    <source>
        <dbReference type="SAM" id="MobiDB-lite"/>
    </source>
</evidence>
<evidence type="ECO:0000313" key="4">
    <source>
        <dbReference type="EMBL" id="KAF8759713.1"/>
    </source>
</evidence>
<keyword evidence="2" id="KW-0812">Transmembrane</keyword>
<feature type="region of interest" description="Disordered" evidence="1">
    <location>
        <begin position="681"/>
        <end position="772"/>
    </location>
</feature>
<dbReference type="PANTHER" id="PTHR15887:SF1">
    <property type="entry name" value="TRANSMEMBRANE PROTEIN 69"/>
    <property type="match status" value="1"/>
</dbReference>
<evidence type="ECO:0000256" key="3">
    <source>
        <dbReference type="SAM" id="SignalP"/>
    </source>
</evidence>
<keyword evidence="2" id="KW-0472">Membrane</keyword>
<feature type="transmembrane region" description="Helical" evidence="2">
    <location>
        <begin position="637"/>
        <end position="657"/>
    </location>
</feature>
<organism evidence="4 5">
    <name type="scientific">Rhizoctonia solani</name>
    <dbReference type="NCBI Taxonomy" id="456999"/>
    <lineage>
        <taxon>Eukaryota</taxon>
        <taxon>Fungi</taxon>
        <taxon>Dikarya</taxon>
        <taxon>Basidiomycota</taxon>
        <taxon>Agaricomycotina</taxon>
        <taxon>Agaricomycetes</taxon>
        <taxon>Cantharellales</taxon>
        <taxon>Ceratobasidiaceae</taxon>
        <taxon>Rhizoctonia</taxon>
    </lineage>
</organism>
<protein>
    <submittedName>
        <fullName evidence="4">Uncharacterized protein</fullName>
    </submittedName>
</protein>
<feature type="chain" id="PRO_5034627301" evidence="3">
    <location>
        <begin position="20"/>
        <end position="772"/>
    </location>
</feature>
<feature type="compositionally biased region" description="Basic and acidic residues" evidence="1">
    <location>
        <begin position="690"/>
        <end position="703"/>
    </location>
</feature>
<feature type="compositionally biased region" description="Low complexity" evidence="1">
    <location>
        <begin position="166"/>
        <end position="188"/>
    </location>
</feature>
<proteinExistence type="predicted"/>
<evidence type="ECO:0000313" key="5">
    <source>
        <dbReference type="Proteomes" id="UP000614334"/>
    </source>
</evidence>
<dbReference type="EMBL" id="JACYCF010000002">
    <property type="protein sequence ID" value="KAF8759713.1"/>
    <property type="molecule type" value="Genomic_DNA"/>
</dbReference>
<feature type="region of interest" description="Disordered" evidence="1">
    <location>
        <begin position="281"/>
        <end position="361"/>
    </location>
</feature>
<accession>A0A8H7M7S1</accession>
<keyword evidence="2" id="KW-1133">Transmembrane helix</keyword>
<feature type="signal peptide" evidence="3">
    <location>
        <begin position="1"/>
        <end position="19"/>
    </location>
</feature>
<evidence type="ECO:0000256" key="2">
    <source>
        <dbReference type="SAM" id="Phobius"/>
    </source>
</evidence>
<feature type="compositionally biased region" description="Basic and acidic residues" evidence="1">
    <location>
        <begin position="723"/>
        <end position="757"/>
    </location>
</feature>
<feature type="transmembrane region" description="Helical" evidence="2">
    <location>
        <begin position="552"/>
        <end position="569"/>
    </location>
</feature>
<sequence>MRLALGTSWLMLAAVEAWAAPALVRRSTLLAERSVDYDHTRVYDACADGQSVCLVARQGLNEPPLTPPHVSSSTTSSFSSGSATDAFSGYSSTNIPLSPQPTPSANESNGWQLQNLAAQSNSSPDTDESHSNLRTIGIIGGFLAGTALVAIICIILILIRNQRLRGSNPSSSFRSRSRTPPRAPSPLRIHTGDAMTAITAASHDDDRWDAGPPQLWDAPISSGRAGICVLPHDKLWATFVECLNWRIKRSTPAATDTQSGLISSPSIVAFIWSIFSYHASTGHPTPTPTRPTSGREREEREDTTESSTNGSHTLAVTEENVRSEDYTRTEETGHTEDVTRTVETAHSGPAGVSPVFSQKHPRKPDISCSFLFVYWDFCHVANDHKLGCSTHLFNLRSRNLARAPIPVYYRPALTVLATRGVADDIKNKAKEVAKDPSTVLRSATDELKTVGGDLAKTIAGNVQRDLPTDNNDPHLLRANIKGRFCIYHTDIAVTVPDPAMKVGLAGGIPYIGTALASVYYARQAAQAMAGQLHGVDVETSLQLLNQIQHVQVTYGAVLLGFLGAIHWGLEFAKFGGEKGYKRLALGVAPVLYAWPTLSLTPEVALAAQWAGFTAFWWADSKATSAGWTPKWYSQYRFYLSILVGGCIIGTLAGTNYFGPASSFKIDEGKLHKLDQTAAKGSLGGLATKGGRKEGELSADKTEGIEALPAEEGSDGYVVIKKKVQPEEGKEGDNKPENQTSDARKQEAQAQKDNKQDQGKAGSVRRGENAIKK</sequence>
<feature type="region of interest" description="Disordered" evidence="1">
    <location>
        <begin position="90"/>
        <end position="109"/>
    </location>
</feature>
<comment type="caution">
    <text evidence="4">The sequence shown here is derived from an EMBL/GenBank/DDBJ whole genome shotgun (WGS) entry which is preliminary data.</text>
</comment>
<reference evidence="4" key="1">
    <citation type="submission" date="2020-09" db="EMBL/GenBank/DDBJ databases">
        <title>Comparative genome analyses of four rice-infecting Rhizoctonia solani isolates reveal extensive enrichment of homogalacturonan modification genes.</title>
        <authorList>
            <person name="Lee D.-Y."/>
            <person name="Jeon J."/>
            <person name="Kim K.-T."/>
            <person name="Cheong K."/>
            <person name="Song H."/>
            <person name="Choi G."/>
            <person name="Ko J."/>
            <person name="Opiyo S.O."/>
            <person name="Zuo S."/>
            <person name="Madhav S."/>
            <person name="Lee Y.-H."/>
            <person name="Wang G.-L."/>
        </authorList>
    </citation>
    <scope>NUCLEOTIDE SEQUENCE</scope>
    <source>
        <strain evidence="4">AG1-IA B2</strain>
    </source>
</reference>